<evidence type="ECO:0000313" key="5">
    <source>
        <dbReference type="Proteomes" id="UP000694925"/>
    </source>
</evidence>
<dbReference type="Proteomes" id="UP000694925">
    <property type="component" value="Unplaced"/>
</dbReference>
<dbReference type="KEGG" id="ccal:108625345"/>
<reference evidence="6" key="1">
    <citation type="submission" date="2025-08" db="UniProtKB">
        <authorList>
            <consortium name="RefSeq"/>
        </authorList>
    </citation>
    <scope>IDENTIFICATION</scope>
    <source>
        <tissue evidence="6">Whole body</tissue>
    </source>
</reference>
<dbReference type="GO" id="GO:0016020">
    <property type="term" value="C:membrane"/>
    <property type="evidence" value="ECO:0007669"/>
    <property type="project" value="UniProtKB-SubCell"/>
</dbReference>
<sequence length="244" mass="28246">MRKNKVVTETLKTMRMFMKHETNPRCFIRNWVKLGTMARCSITYCDPYQFNHHNFVVPRNNRTQTCYRYYVTTTASFFCTCLGLFALAILYESMKILQIKLKQNTVPQSTSVSEGSCLLSKILTRSIGPNASIEGIRWPAWCFQVFHWSIHTFLSYLLMLAVMTYNVYVNVAIVLGGCLGYWIFGPRLIELNMKQFHDKQRLLDCDKECAEHIMNEERRGSTISIVAEQLVTETTVEVHVPGTI</sequence>
<keyword evidence="4" id="KW-0186">Copper</keyword>
<gene>
    <name evidence="6" type="primary">LOC108625345</name>
</gene>
<dbReference type="PANTHER" id="PTHR12483">
    <property type="entry name" value="SOLUTE CARRIER FAMILY 31 COPPER TRANSPORTERS"/>
    <property type="match status" value="1"/>
</dbReference>
<keyword evidence="4" id="KW-0813">Transport</keyword>
<dbReference type="AlphaFoldDB" id="A0AAJ7J027"/>
<evidence type="ECO:0000256" key="4">
    <source>
        <dbReference type="RuleBase" id="RU367022"/>
    </source>
</evidence>
<dbReference type="GeneID" id="108625345"/>
<comment type="subcellular location">
    <subcellularLocation>
        <location evidence="4">Membrane</location>
        <topology evidence="4">Multi-pass membrane protein</topology>
    </subcellularLocation>
</comment>
<organism evidence="5 6">
    <name type="scientific">Ceratina calcarata</name>
    <dbReference type="NCBI Taxonomy" id="156304"/>
    <lineage>
        <taxon>Eukaryota</taxon>
        <taxon>Metazoa</taxon>
        <taxon>Ecdysozoa</taxon>
        <taxon>Arthropoda</taxon>
        <taxon>Hexapoda</taxon>
        <taxon>Insecta</taxon>
        <taxon>Pterygota</taxon>
        <taxon>Neoptera</taxon>
        <taxon>Endopterygota</taxon>
        <taxon>Hymenoptera</taxon>
        <taxon>Apocrita</taxon>
        <taxon>Aculeata</taxon>
        <taxon>Apoidea</taxon>
        <taxon>Anthophila</taxon>
        <taxon>Apidae</taxon>
        <taxon>Ceratina</taxon>
        <taxon>Zadontomerus</taxon>
    </lineage>
</organism>
<keyword evidence="4" id="KW-0406">Ion transport</keyword>
<dbReference type="InterPro" id="IPR007274">
    <property type="entry name" value="Cop_transporter"/>
</dbReference>
<evidence type="ECO:0000313" key="6">
    <source>
        <dbReference type="RefSeq" id="XP_017880768.1"/>
    </source>
</evidence>
<dbReference type="RefSeq" id="XP_017880768.1">
    <property type="nucleotide sequence ID" value="XM_018025279.2"/>
</dbReference>
<keyword evidence="3 4" id="KW-0472">Membrane</keyword>
<accession>A0AAJ7J027</accession>
<feature type="transmembrane region" description="Helical" evidence="4">
    <location>
        <begin position="69"/>
        <end position="91"/>
    </location>
</feature>
<keyword evidence="4" id="KW-0187">Copper transport</keyword>
<feature type="transmembrane region" description="Helical" evidence="4">
    <location>
        <begin position="153"/>
        <end position="184"/>
    </location>
</feature>
<dbReference type="Pfam" id="PF04145">
    <property type="entry name" value="Ctr"/>
    <property type="match status" value="1"/>
</dbReference>
<dbReference type="GO" id="GO:0005375">
    <property type="term" value="F:copper ion transmembrane transporter activity"/>
    <property type="evidence" value="ECO:0007669"/>
    <property type="project" value="UniProtKB-UniRule"/>
</dbReference>
<evidence type="ECO:0000256" key="3">
    <source>
        <dbReference type="ARBA" id="ARBA00023136"/>
    </source>
</evidence>
<proteinExistence type="inferred from homology"/>
<comment type="similarity">
    <text evidence="4">Belongs to the copper transporter (Ctr) (TC 1.A.56) family. SLC31A subfamily.</text>
</comment>
<keyword evidence="5" id="KW-1185">Reference proteome</keyword>
<evidence type="ECO:0000256" key="1">
    <source>
        <dbReference type="ARBA" id="ARBA00022692"/>
    </source>
</evidence>
<protein>
    <recommendedName>
        <fullName evidence="4">Copper transport protein</fullName>
    </recommendedName>
</protein>
<keyword evidence="2 4" id="KW-1133">Transmembrane helix</keyword>
<name>A0AAJ7J027_9HYME</name>
<evidence type="ECO:0000256" key="2">
    <source>
        <dbReference type="ARBA" id="ARBA00022989"/>
    </source>
</evidence>
<keyword evidence="1 4" id="KW-0812">Transmembrane</keyword>